<comment type="pathway">
    <text evidence="5">Amino-acid biosynthesis; L-arginine biosynthesis; N(2)-acetyl-L-ornithine from L-glutamate: step 4/4.</text>
</comment>
<reference evidence="6 7" key="1">
    <citation type="journal article" date="2017" name="Front. Microbiol.">
        <title>Genome of Ca. Pandoraea novymonadis, an Endosymbiotic Bacterium of the Trypanosomatid Novymonas esmeraldas.</title>
        <authorList>
            <person name="Kostygov A.Y."/>
            <person name="Butenko A."/>
            <person name="Nenarokova A."/>
            <person name="Tashyreva D."/>
            <person name="Flegontov P."/>
            <person name="Lukes J."/>
            <person name="Yurchenko V."/>
        </authorList>
    </citation>
    <scope>NUCLEOTIDE SEQUENCE [LARGE SCALE GENOMIC DNA]</scope>
    <source>
        <strain evidence="6 7">E262</strain>
    </source>
</reference>
<keyword evidence="1 5" id="KW-0055">Arginine biosynthesis</keyword>
<comment type="caution">
    <text evidence="5">Lacks conserved residue(s) required for the propagation of feature annotation.</text>
</comment>
<dbReference type="InterPro" id="IPR017652">
    <property type="entry name" value="Ac/SucOrn_transaminase_bac"/>
</dbReference>
<evidence type="ECO:0000313" key="7">
    <source>
        <dbReference type="Proteomes" id="UP000242660"/>
    </source>
</evidence>
<keyword evidence="3 5" id="KW-0808">Transferase</keyword>
<feature type="binding site" evidence="5">
    <location>
        <position position="144"/>
    </location>
    <ligand>
        <name>pyridoxal 5'-phosphate</name>
        <dbReference type="ChEBI" id="CHEBI:597326"/>
    </ligand>
</feature>
<gene>
    <name evidence="6" type="primary">astC</name>
    <name evidence="5" type="synonym">argD</name>
    <name evidence="6" type="ORF">BZL35_00403</name>
</gene>
<proteinExistence type="inferred from homology"/>
<evidence type="ECO:0000256" key="5">
    <source>
        <dbReference type="HAMAP-Rule" id="MF_01107"/>
    </source>
</evidence>
<dbReference type="PROSITE" id="PS00600">
    <property type="entry name" value="AA_TRANSFER_CLASS_3"/>
    <property type="match status" value="1"/>
</dbReference>
<keyword evidence="7" id="KW-1185">Reference proteome</keyword>
<feature type="binding site" evidence="5">
    <location>
        <position position="287"/>
    </location>
    <ligand>
        <name>pyridoxal 5'-phosphate</name>
        <dbReference type="ChEBI" id="CHEBI:597326"/>
    </ligand>
</feature>
<keyword evidence="2 5" id="KW-0032">Aminotransferase</keyword>
<sequence>MMEQAAVTRQTFDDVMVPNYSPATMIPIRGLGSRVWDQIGNEYIDFTGGIAVNGLGHAHPELVRVIQAQSEKIWHVGNGYTNEPVLRLARGLTQATFAEKAFFCNSGLEANEAALKLARRYATDHAIARNGVQKSEIIAFYNSFHGRSLFTVSVGGQAKYTEGFGPLPQDIKHLHYNNLAAVAASISEKTCAVIVEPVQGEGGVMPADPLFLKGLRQLCDKSGALLIFDEVQTGMGRTGFLYAYMHYGVVPDILTTAKALGNGFPIGGLLTTSKIAASFSPGTHGCTYGGNFLAATVAGRVLELINTKDILDGVKARHERFITGLEAINARHGVFAKFRGMGLLLGAVLNPAFSGKAKDIVDAAQNVGLMLLVAGPDVIRFAPPLNIPEVDIDEGLALFERVVNTVSLSNKVC</sequence>
<evidence type="ECO:0000256" key="3">
    <source>
        <dbReference type="ARBA" id="ARBA00022679"/>
    </source>
</evidence>
<dbReference type="NCBIfam" id="NF002325">
    <property type="entry name" value="PRK01278.1"/>
    <property type="match status" value="1"/>
</dbReference>
<dbReference type="NCBIfam" id="TIGR03246">
    <property type="entry name" value="arg_catab_astC"/>
    <property type="match status" value="1"/>
</dbReference>
<dbReference type="SUPFAM" id="SSF53383">
    <property type="entry name" value="PLP-dependent transferases"/>
    <property type="match status" value="1"/>
</dbReference>
<dbReference type="PANTHER" id="PTHR11986:SF113">
    <property type="entry name" value="SUCCINYLORNITHINE TRANSAMINASE"/>
    <property type="match status" value="1"/>
</dbReference>
<evidence type="ECO:0000313" key="6">
    <source>
        <dbReference type="EMBL" id="PSB92170.1"/>
    </source>
</evidence>
<keyword evidence="5" id="KW-0028">Amino-acid biosynthesis</keyword>
<dbReference type="InterPro" id="IPR005814">
    <property type="entry name" value="Aminotrans_3"/>
</dbReference>
<feature type="binding site" evidence="5">
    <location>
        <begin position="229"/>
        <end position="232"/>
    </location>
    <ligand>
        <name>pyridoxal 5'-phosphate</name>
        <dbReference type="ChEBI" id="CHEBI:597326"/>
    </ligand>
</feature>
<comment type="subunit">
    <text evidence="5">Homodimer.</text>
</comment>
<protein>
    <recommendedName>
        <fullName evidence="5">Acetylornithine aminotransferase</fullName>
        <shortName evidence="5">ACOAT</shortName>
        <ecNumber evidence="5">2.6.1.11</ecNumber>
    </recommendedName>
</protein>
<comment type="subcellular location">
    <subcellularLocation>
        <location evidence="5">Cytoplasm</location>
    </subcellularLocation>
</comment>
<feature type="binding site" evidence="5">
    <location>
        <position position="147"/>
    </location>
    <ligand>
        <name>N(2)-acetyl-L-ornithine</name>
        <dbReference type="ChEBI" id="CHEBI:57805"/>
    </ligand>
</feature>
<comment type="miscellaneous">
    <text evidence="5">May also have succinyldiaminopimelate aminotransferase activity, thus carrying out the corresponding step in lysine biosynthesis.</text>
</comment>
<dbReference type="Proteomes" id="UP000242660">
    <property type="component" value="Unassembled WGS sequence"/>
</dbReference>
<dbReference type="InterPro" id="IPR049704">
    <property type="entry name" value="Aminotrans_3_PPA_site"/>
</dbReference>
<accession>A0ABX5FER9</accession>
<dbReference type="InterPro" id="IPR015424">
    <property type="entry name" value="PyrdxlP-dep_Trfase"/>
</dbReference>
<keyword evidence="4 5" id="KW-0663">Pyridoxal phosphate</keyword>
<dbReference type="InterPro" id="IPR015421">
    <property type="entry name" value="PyrdxlP-dep_Trfase_major"/>
</dbReference>
<dbReference type="InterPro" id="IPR015422">
    <property type="entry name" value="PyrdxlP-dep_Trfase_small"/>
</dbReference>
<dbReference type="Pfam" id="PF00202">
    <property type="entry name" value="Aminotran_3"/>
    <property type="match status" value="1"/>
</dbReference>
<dbReference type="InterPro" id="IPR050103">
    <property type="entry name" value="Class-III_PLP-dep_AT"/>
</dbReference>
<comment type="similarity">
    <text evidence="5">Belongs to the class-III pyridoxal-phosphate-dependent aminotransferase family. ArgD subfamily.</text>
</comment>
<comment type="cofactor">
    <cofactor evidence="5">
        <name>pyridoxal 5'-phosphate</name>
        <dbReference type="ChEBI" id="CHEBI:597326"/>
    </cofactor>
    <text evidence="5">Binds 1 pyridoxal phosphate per subunit.</text>
</comment>
<dbReference type="Gene3D" id="3.90.1150.10">
    <property type="entry name" value="Aspartate Aminotransferase, domain 1"/>
    <property type="match status" value="1"/>
</dbReference>
<dbReference type="PANTHER" id="PTHR11986">
    <property type="entry name" value="AMINOTRANSFERASE CLASS III"/>
    <property type="match status" value="1"/>
</dbReference>
<dbReference type="NCBIfam" id="NF003468">
    <property type="entry name" value="PRK05093.1"/>
    <property type="match status" value="1"/>
</dbReference>
<keyword evidence="5" id="KW-0963">Cytoplasm</keyword>
<dbReference type="EMBL" id="MUHY01000001">
    <property type="protein sequence ID" value="PSB92170.1"/>
    <property type="molecule type" value="Genomic_DNA"/>
</dbReference>
<organism evidence="6 7">
    <name type="scientific">Candidatus Pandoraea novymonadis</name>
    <dbReference type="NCBI Taxonomy" id="1808959"/>
    <lineage>
        <taxon>Bacteria</taxon>
        <taxon>Pseudomonadati</taxon>
        <taxon>Pseudomonadota</taxon>
        <taxon>Betaproteobacteria</taxon>
        <taxon>Burkholderiales</taxon>
        <taxon>Burkholderiaceae</taxon>
        <taxon>Pandoraea</taxon>
    </lineage>
</organism>
<comment type="catalytic activity">
    <reaction evidence="5">
        <text>N(2)-acetyl-L-ornithine + 2-oxoglutarate = N-acetyl-L-glutamate 5-semialdehyde + L-glutamate</text>
        <dbReference type="Rhea" id="RHEA:18049"/>
        <dbReference type="ChEBI" id="CHEBI:16810"/>
        <dbReference type="ChEBI" id="CHEBI:29123"/>
        <dbReference type="ChEBI" id="CHEBI:29985"/>
        <dbReference type="ChEBI" id="CHEBI:57805"/>
        <dbReference type="EC" id="2.6.1.11"/>
    </reaction>
</comment>
<dbReference type="CDD" id="cd00610">
    <property type="entry name" value="OAT_like"/>
    <property type="match status" value="1"/>
</dbReference>
<dbReference type="Gene3D" id="3.40.640.10">
    <property type="entry name" value="Type I PLP-dependent aspartate aminotransferase-like (Major domain)"/>
    <property type="match status" value="1"/>
</dbReference>
<comment type="caution">
    <text evidence="6">The sequence shown here is derived from an EMBL/GenBank/DDBJ whole genome shotgun (WGS) entry which is preliminary data.</text>
</comment>
<evidence type="ECO:0000256" key="1">
    <source>
        <dbReference type="ARBA" id="ARBA00022571"/>
    </source>
</evidence>
<evidence type="ECO:0000256" key="4">
    <source>
        <dbReference type="ARBA" id="ARBA00022898"/>
    </source>
</evidence>
<evidence type="ECO:0000256" key="2">
    <source>
        <dbReference type="ARBA" id="ARBA00022576"/>
    </source>
</evidence>
<name>A0ABX5FER9_9BURK</name>
<dbReference type="EC" id="2.6.1.11" evidence="5"/>
<dbReference type="NCBIfam" id="TIGR00707">
    <property type="entry name" value="argD"/>
    <property type="match status" value="1"/>
</dbReference>
<dbReference type="HAMAP" id="MF_01107">
    <property type="entry name" value="ArgD_aminotrans_3"/>
    <property type="match status" value="1"/>
</dbReference>
<dbReference type="InterPro" id="IPR004636">
    <property type="entry name" value="AcOrn/SuccOrn_fam"/>
</dbReference>
<dbReference type="PIRSF" id="PIRSF000521">
    <property type="entry name" value="Transaminase_4ab_Lys_Orn"/>
    <property type="match status" value="1"/>
</dbReference>
<feature type="modified residue" description="N6-(pyridoxal phosphate)lysine" evidence="5">
    <location>
        <position position="258"/>
    </location>
</feature>
<dbReference type="NCBIfam" id="NF009047">
    <property type="entry name" value="PRK12381.1"/>
    <property type="match status" value="1"/>
</dbReference>